<dbReference type="SUPFAM" id="SSF158837">
    <property type="entry name" value="AGR C 984p-like"/>
    <property type="match status" value="1"/>
</dbReference>
<protein>
    <submittedName>
        <fullName evidence="1">DUF1217 domain-containing protein</fullName>
    </submittedName>
</protein>
<sequence>MNISVATGLGSISGWKTLQRIEARQLAVIANDPVVQRATTYFRDNISSGTSAADLVGDYRMLSVALGAFGLEQDIPNKAFIRKVLESDLSDDKSLVNRLSDKRYLRLAQAFHLGRASSDQTALGKQISEAYLQREYERRVGESDESLRLALNARRELQQFVGRESSNKTLWYEVLGNPPLRKVFEGAFGFGGAYGRLSVDRQLEEFTKAAERYLGSSAFTDITTEKGIDKLVTNYLARTQVATGSAQNRYSSALALLTG</sequence>
<evidence type="ECO:0000313" key="1">
    <source>
        <dbReference type="EMBL" id="MBC9246182.1"/>
    </source>
</evidence>
<dbReference type="InterPro" id="IPR023157">
    <property type="entry name" value="AGR-C-984p-like_sf"/>
</dbReference>
<reference evidence="1" key="1">
    <citation type="submission" date="2020-08" db="EMBL/GenBank/DDBJ databases">
        <title>Paracoccus amoyensis sp. nov., isolated from the surface seawater at coast of Xiamen, Fujian.</title>
        <authorList>
            <person name="Lyu L."/>
        </authorList>
    </citation>
    <scope>NUCLEOTIDE SEQUENCE</scope>
    <source>
        <strain evidence="1">11-3</strain>
    </source>
</reference>
<dbReference type="Gene3D" id="1.10.3700.10">
    <property type="entry name" value="AGR C 984p-like"/>
    <property type="match status" value="1"/>
</dbReference>
<accession>A0A926GD82</accession>
<dbReference type="RefSeq" id="WP_187792623.1">
    <property type="nucleotide sequence ID" value="NZ_JACOQL010000002.1"/>
</dbReference>
<dbReference type="EMBL" id="JACOQL010000002">
    <property type="protein sequence ID" value="MBC9246182.1"/>
    <property type="molecule type" value="Genomic_DNA"/>
</dbReference>
<evidence type="ECO:0000313" key="2">
    <source>
        <dbReference type="Proteomes" id="UP000608594"/>
    </source>
</evidence>
<organism evidence="1 2">
    <name type="scientific">Paracoccus amoyensis</name>
    <dbReference type="NCBI Taxonomy" id="2760093"/>
    <lineage>
        <taxon>Bacteria</taxon>
        <taxon>Pseudomonadati</taxon>
        <taxon>Pseudomonadota</taxon>
        <taxon>Alphaproteobacteria</taxon>
        <taxon>Rhodobacterales</taxon>
        <taxon>Paracoccaceae</taxon>
        <taxon>Paracoccus</taxon>
    </lineage>
</organism>
<keyword evidence="2" id="KW-1185">Reference proteome</keyword>
<name>A0A926GD82_9RHOB</name>
<dbReference type="Proteomes" id="UP000608594">
    <property type="component" value="Unassembled WGS sequence"/>
</dbReference>
<proteinExistence type="predicted"/>
<dbReference type="Pfam" id="PF06748">
    <property type="entry name" value="DUF1217"/>
    <property type="match status" value="1"/>
</dbReference>
<comment type="caution">
    <text evidence="1">The sequence shown here is derived from an EMBL/GenBank/DDBJ whole genome shotgun (WGS) entry which is preliminary data.</text>
</comment>
<gene>
    <name evidence="1" type="ORF">H4P12_05525</name>
</gene>
<dbReference type="AlphaFoldDB" id="A0A926GD82"/>
<dbReference type="InterPro" id="IPR010626">
    <property type="entry name" value="DUF1217"/>
</dbReference>